<comment type="caution">
    <text evidence="2">The sequence shown here is derived from an EMBL/GenBank/DDBJ whole genome shotgun (WGS) entry which is preliminary data.</text>
</comment>
<sequence>MAISIGISAAEQEQKRKANENNEEARMLYHKELISEEDKNKRIKDSSKIINGSDLDITREYLSKKEFLELQKVLANALELGIIINDWTILKPQLNNDQIKIIGEKVIHEEIHNALEELKNFLKMSFQEFDLDLFGDSNNKTNQTNNTETVEIDYLDKDNYELGAKESWNCKFFLCERADSVIDNTSNKRVSKEILQSFPKLLMPGLLSSHFYLQVVLIVYISAGFYVSTDLAKLKIPIDYYELDKILKVFLYIEATKKNDLRYKIIKKRAEKEKFLNDKRLMNEHAEYPSSWKKKQKQKKKKRQLRGFNVYNICLSFYRMLWIFNICRMI</sequence>
<keyword evidence="1" id="KW-1133">Transmembrane helix</keyword>
<feature type="transmembrane region" description="Helical" evidence="1">
    <location>
        <begin position="211"/>
        <end position="228"/>
    </location>
</feature>
<accession>A0A397THQ3</accession>
<feature type="transmembrane region" description="Helical" evidence="1">
    <location>
        <begin position="305"/>
        <end position="324"/>
    </location>
</feature>
<gene>
    <name evidence="2" type="ORF">C1645_814027</name>
</gene>
<keyword evidence="1" id="KW-0812">Transmembrane</keyword>
<keyword evidence="3" id="KW-1185">Reference proteome</keyword>
<organism evidence="2 3">
    <name type="scientific">Glomus cerebriforme</name>
    <dbReference type="NCBI Taxonomy" id="658196"/>
    <lineage>
        <taxon>Eukaryota</taxon>
        <taxon>Fungi</taxon>
        <taxon>Fungi incertae sedis</taxon>
        <taxon>Mucoromycota</taxon>
        <taxon>Glomeromycotina</taxon>
        <taxon>Glomeromycetes</taxon>
        <taxon>Glomerales</taxon>
        <taxon>Glomeraceae</taxon>
        <taxon>Glomus</taxon>
    </lineage>
</organism>
<dbReference type="EMBL" id="QKYT01000029">
    <property type="protein sequence ID" value="RIA97452.1"/>
    <property type="molecule type" value="Genomic_DNA"/>
</dbReference>
<protein>
    <submittedName>
        <fullName evidence="2">Uncharacterized protein</fullName>
    </submittedName>
</protein>
<evidence type="ECO:0000256" key="1">
    <source>
        <dbReference type="SAM" id="Phobius"/>
    </source>
</evidence>
<reference evidence="2 3" key="1">
    <citation type="submission" date="2018-06" db="EMBL/GenBank/DDBJ databases">
        <title>Comparative genomics reveals the genomic features of Rhizophagus irregularis, R. cerebriforme, R. diaphanum and Gigaspora rosea, and their symbiotic lifestyle signature.</title>
        <authorList>
            <person name="Morin E."/>
            <person name="San Clemente H."/>
            <person name="Chen E.C.H."/>
            <person name="De La Providencia I."/>
            <person name="Hainaut M."/>
            <person name="Kuo A."/>
            <person name="Kohler A."/>
            <person name="Murat C."/>
            <person name="Tang N."/>
            <person name="Roy S."/>
            <person name="Loubradou J."/>
            <person name="Henrissat B."/>
            <person name="Grigoriev I.V."/>
            <person name="Corradi N."/>
            <person name="Roux C."/>
            <person name="Martin F.M."/>
        </authorList>
    </citation>
    <scope>NUCLEOTIDE SEQUENCE [LARGE SCALE GENOMIC DNA]</scope>
    <source>
        <strain evidence="2 3">DAOM 227022</strain>
    </source>
</reference>
<evidence type="ECO:0000313" key="2">
    <source>
        <dbReference type="EMBL" id="RIA97452.1"/>
    </source>
</evidence>
<evidence type="ECO:0000313" key="3">
    <source>
        <dbReference type="Proteomes" id="UP000265703"/>
    </source>
</evidence>
<dbReference type="Proteomes" id="UP000265703">
    <property type="component" value="Unassembled WGS sequence"/>
</dbReference>
<dbReference type="OrthoDB" id="2386121at2759"/>
<dbReference type="AlphaFoldDB" id="A0A397THQ3"/>
<keyword evidence="1" id="KW-0472">Membrane</keyword>
<name>A0A397THQ3_9GLOM</name>
<proteinExistence type="predicted"/>